<comment type="subcellular location">
    <subcellularLocation>
        <location evidence="1">Cell envelope</location>
    </subcellularLocation>
</comment>
<name>A0A2U1AVS1_9BACT</name>
<dbReference type="Pfam" id="PF07940">
    <property type="entry name" value="Hepar_II_III_C"/>
    <property type="match status" value="1"/>
</dbReference>
<evidence type="ECO:0000313" key="4">
    <source>
        <dbReference type="Proteomes" id="UP000245959"/>
    </source>
</evidence>
<dbReference type="Gene3D" id="1.50.10.100">
    <property type="entry name" value="Chondroitin AC/alginate lyase"/>
    <property type="match status" value="1"/>
</dbReference>
<dbReference type="InterPro" id="IPR000679">
    <property type="entry name" value="Znf_GATA"/>
</dbReference>
<evidence type="ECO:0000256" key="1">
    <source>
        <dbReference type="ARBA" id="ARBA00004196"/>
    </source>
</evidence>
<organism evidence="3 4">
    <name type="scientific">Victivallis vadensis</name>
    <dbReference type="NCBI Taxonomy" id="172901"/>
    <lineage>
        <taxon>Bacteria</taxon>
        <taxon>Pseudomonadati</taxon>
        <taxon>Lentisphaerota</taxon>
        <taxon>Lentisphaeria</taxon>
        <taxon>Victivallales</taxon>
        <taxon>Victivallaceae</taxon>
        <taxon>Victivallis</taxon>
    </lineage>
</organism>
<dbReference type="GO" id="GO:0030313">
    <property type="term" value="C:cell envelope"/>
    <property type="evidence" value="ECO:0007669"/>
    <property type="project" value="UniProtKB-SubCell"/>
</dbReference>
<proteinExistence type="predicted"/>
<evidence type="ECO:0000313" key="3">
    <source>
        <dbReference type="EMBL" id="PVY40337.1"/>
    </source>
</evidence>
<gene>
    <name evidence="3" type="ORF">C8D82_11756</name>
</gene>
<dbReference type="GO" id="GO:0016829">
    <property type="term" value="F:lyase activity"/>
    <property type="evidence" value="ECO:0007669"/>
    <property type="project" value="InterPro"/>
</dbReference>
<comment type="caution">
    <text evidence="3">The sequence shown here is derived from an EMBL/GenBank/DDBJ whole genome shotgun (WGS) entry which is preliminary data.</text>
</comment>
<dbReference type="Gene3D" id="2.70.98.70">
    <property type="match status" value="1"/>
</dbReference>
<dbReference type="InterPro" id="IPR008929">
    <property type="entry name" value="Chondroitin_lyas"/>
</dbReference>
<dbReference type="GO" id="GO:0043565">
    <property type="term" value="F:sequence-specific DNA binding"/>
    <property type="evidence" value="ECO:0007669"/>
    <property type="project" value="InterPro"/>
</dbReference>
<dbReference type="PROSITE" id="PS50114">
    <property type="entry name" value="GATA_ZN_FINGER_2"/>
    <property type="match status" value="1"/>
</dbReference>
<sequence length="974" mass="106821">MFSRFCFFIPAVFGVLFLLPLRAAEIRPEAVGSPGWIERYCDRSGGCLTLLNVQPTKPDGTVPGMKCPKCRAAGELRWRPETPEELQCRKCGVAVTEESFPSSRSLAHNGLKFEYYTADDGTRWFLKPQLRYVKSLYAFYTAQTLAREARAKKDPGTGKRALAILCAYSDYYRNFIYNRVDGVIYRPGYPRQCNWGRITHFGDYLFPKKFCRTFRDLIAAGTPISEAERASVRALLESVIGEVTLPFIRQVNGLGNPMGAAYADCISAGRLFREGRFPDFCRTDADGNVPVLSGAGLVHEVIEGEHGYYNLLANYFYPDGLMRERTVAYQNMLIRGLRDTARAAKGYSDIRKDAVEKYGYTPFRALDLQPAEGPASLPFRAYADVCFPDGRSIPVGDDYGAIVQEKPAAASSVYPGWGIGALRLGRAPEASVAVLNWGSGLDGHSHNDMLSLLFWSNGQLMLSAPEYPAHRHGAIREEWWRGGAAAHNTVLIDGENHTRHRGNPLLWADTPTAGIMRAESRGAYPGSGRRLTRTVFLVSRGSGNSPYLLDVFEVQGGRSHDYFLQAQGEKYQPREMLEVRTPLLEDTGMPHLAACLGNSRNAGYRYIASPQTAPLTRNGELVWKFPAQDGTARFLRALLLPDGRETLYCGKAPGVRNAKETDQDRTVDKILRRREGAENLQSRFVTLFESSAVPSGDWLAAERLPVRGNPTAVAVKVMRPDGTDLILTATAPGRFETELDGTPVRFDGSAAVWSQSSGKRTGELVAVGGERFEFGTAGVSAGGVITGRLKSNPGGLGDDPAVESNAVIDVDADLPDECRGRQIFISQANGFESTWKIEALAPLPGGGTRLTLDRPARQAILRMPRFASDGRSFTASGTANLLPGDNCRIGNAWRRIVAVEQAAAGSVFHPWPSADVYRRTPNSGKLVLDRPLAPAERRTAGKVPVSEIGAGDTFRLPGVIHRTITVTQQNEKKH</sequence>
<dbReference type="Proteomes" id="UP000245959">
    <property type="component" value="Unassembled WGS sequence"/>
</dbReference>
<keyword evidence="4" id="KW-1185">Reference proteome</keyword>
<dbReference type="OrthoDB" id="227957at2"/>
<protein>
    <submittedName>
        <fullName evidence="3">Heparinase II/III-like protein</fullName>
    </submittedName>
</protein>
<evidence type="ECO:0000259" key="2">
    <source>
        <dbReference type="PROSITE" id="PS50114"/>
    </source>
</evidence>
<dbReference type="GO" id="GO:0006355">
    <property type="term" value="P:regulation of DNA-templated transcription"/>
    <property type="evidence" value="ECO:0007669"/>
    <property type="project" value="InterPro"/>
</dbReference>
<dbReference type="RefSeq" id="WP_116884389.1">
    <property type="nucleotide sequence ID" value="NZ_CABMMC010000036.1"/>
</dbReference>
<dbReference type="EMBL" id="QEKH01000017">
    <property type="protein sequence ID" value="PVY40337.1"/>
    <property type="molecule type" value="Genomic_DNA"/>
</dbReference>
<dbReference type="GeneID" id="78295692"/>
<accession>A0A2U1AVS1</accession>
<reference evidence="3 4" key="1">
    <citation type="submission" date="2018-04" db="EMBL/GenBank/DDBJ databases">
        <title>Genomic Encyclopedia of Type Strains, Phase IV (KMG-IV): sequencing the most valuable type-strain genomes for metagenomic binning, comparative biology and taxonomic classification.</title>
        <authorList>
            <person name="Goeker M."/>
        </authorList>
    </citation>
    <scope>NUCLEOTIDE SEQUENCE [LARGE SCALE GENOMIC DNA]</scope>
    <source>
        <strain evidence="3 4">DSM 14823</strain>
    </source>
</reference>
<dbReference type="InterPro" id="IPR012480">
    <property type="entry name" value="Hepar_II_III_C"/>
</dbReference>
<dbReference type="AlphaFoldDB" id="A0A2U1AVS1"/>
<feature type="domain" description="GATA-type" evidence="2">
    <location>
        <begin position="61"/>
        <end position="93"/>
    </location>
</feature>